<evidence type="ECO:0000256" key="14">
    <source>
        <dbReference type="ARBA" id="ARBA00023211"/>
    </source>
</evidence>
<dbReference type="InterPro" id="IPR031595">
    <property type="entry name" value="PRORP_C"/>
</dbReference>
<dbReference type="GO" id="GO:0046872">
    <property type="term" value="F:metal ion binding"/>
    <property type="evidence" value="ECO:0007669"/>
    <property type="project" value="UniProtKB-KW"/>
</dbReference>
<evidence type="ECO:0000259" key="15">
    <source>
        <dbReference type="Pfam" id="PF16953"/>
    </source>
</evidence>
<keyword evidence="10" id="KW-0862">Zinc</keyword>
<evidence type="ECO:0000256" key="11">
    <source>
        <dbReference type="ARBA" id="ARBA00022842"/>
    </source>
</evidence>
<evidence type="ECO:0000256" key="4">
    <source>
        <dbReference type="ARBA" id="ARBA00007626"/>
    </source>
</evidence>
<evidence type="ECO:0000256" key="10">
    <source>
        <dbReference type="ARBA" id="ARBA00022833"/>
    </source>
</evidence>
<accession>A0A2P2KFW8</accession>
<name>A0A2P2KFW8_RHIMU</name>
<keyword evidence="11" id="KW-0460">Magnesium</keyword>
<keyword evidence="9" id="KW-0378">Hydrolase</keyword>
<dbReference type="EC" id="3.1.26.5" evidence="5"/>
<dbReference type="AlphaFoldDB" id="A0A2P2KFW8"/>
<evidence type="ECO:0000256" key="5">
    <source>
        <dbReference type="ARBA" id="ARBA00012179"/>
    </source>
</evidence>
<evidence type="ECO:0000256" key="7">
    <source>
        <dbReference type="ARBA" id="ARBA00022723"/>
    </source>
</evidence>
<dbReference type="FunFam" id="3.40.50.11980:FF:000002">
    <property type="entry name" value="Proteinaceous RNase P 2"/>
    <property type="match status" value="1"/>
</dbReference>
<comment type="cofactor">
    <cofactor evidence="2">
        <name>Mg(2+)</name>
        <dbReference type="ChEBI" id="CHEBI:18420"/>
    </cofactor>
</comment>
<feature type="domain" description="PRORP" evidence="15">
    <location>
        <begin position="1"/>
        <end position="227"/>
    </location>
</feature>
<comment type="subcellular location">
    <subcellularLocation>
        <location evidence="3">Mitochondrion</location>
    </subcellularLocation>
</comment>
<evidence type="ECO:0000256" key="12">
    <source>
        <dbReference type="ARBA" id="ARBA00022946"/>
    </source>
</evidence>
<dbReference type="PANTHER" id="PTHR13547:SF1">
    <property type="entry name" value="MITOCHONDRIAL RIBONUCLEASE P CATALYTIC SUBUNIT"/>
    <property type="match status" value="1"/>
</dbReference>
<dbReference type="Gene3D" id="3.40.50.11980">
    <property type="match status" value="1"/>
</dbReference>
<protein>
    <recommendedName>
        <fullName evidence="5">ribonuclease P</fullName>
        <ecNumber evidence="5">3.1.26.5</ecNumber>
    </recommendedName>
</protein>
<keyword evidence="14" id="KW-0464">Manganese</keyword>
<proteinExistence type="inferred from homology"/>
<organism evidence="16">
    <name type="scientific">Rhizophora mucronata</name>
    <name type="common">Asiatic mangrove</name>
    <dbReference type="NCBI Taxonomy" id="61149"/>
    <lineage>
        <taxon>Eukaryota</taxon>
        <taxon>Viridiplantae</taxon>
        <taxon>Streptophyta</taxon>
        <taxon>Embryophyta</taxon>
        <taxon>Tracheophyta</taxon>
        <taxon>Spermatophyta</taxon>
        <taxon>Magnoliopsida</taxon>
        <taxon>eudicotyledons</taxon>
        <taxon>Gunneridae</taxon>
        <taxon>Pentapetalae</taxon>
        <taxon>rosids</taxon>
        <taxon>fabids</taxon>
        <taxon>Malpighiales</taxon>
        <taxon>Rhizophoraceae</taxon>
        <taxon>Rhizophora</taxon>
    </lineage>
</organism>
<evidence type="ECO:0000256" key="6">
    <source>
        <dbReference type="ARBA" id="ARBA00022694"/>
    </source>
</evidence>
<dbReference type="GO" id="GO:0001682">
    <property type="term" value="P:tRNA 5'-leader removal"/>
    <property type="evidence" value="ECO:0007669"/>
    <property type="project" value="UniProtKB-ARBA"/>
</dbReference>
<keyword evidence="12" id="KW-0809">Transit peptide</keyword>
<evidence type="ECO:0000256" key="8">
    <source>
        <dbReference type="ARBA" id="ARBA00022737"/>
    </source>
</evidence>
<comment type="catalytic activity">
    <reaction evidence="1">
        <text>Endonucleolytic cleavage of RNA, removing 5'-extranucleotides from tRNA precursor.</text>
        <dbReference type="EC" id="3.1.26.5"/>
    </reaction>
</comment>
<dbReference type="EMBL" id="GGEC01024130">
    <property type="protein sequence ID" value="MBX04614.1"/>
    <property type="molecule type" value="Transcribed_RNA"/>
</dbReference>
<evidence type="ECO:0000313" key="16">
    <source>
        <dbReference type="EMBL" id="MBX04614.1"/>
    </source>
</evidence>
<keyword evidence="13" id="KW-0496">Mitochondrion</keyword>
<evidence type="ECO:0000256" key="2">
    <source>
        <dbReference type="ARBA" id="ARBA00001946"/>
    </source>
</evidence>
<dbReference type="PANTHER" id="PTHR13547">
    <property type="match status" value="1"/>
</dbReference>
<evidence type="ECO:0000256" key="9">
    <source>
        <dbReference type="ARBA" id="ARBA00022801"/>
    </source>
</evidence>
<dbReference type="GO" id="GO:0005739">
    <property type="term" value="C:mitochondrion"/>
    <property type="evidence" value="ECO:0007669"/>
    <property type="project" value="UniProtKB-SubCell"/>
</dbReference>
<comment type="similarity">
    <text evidence="4">Belongs to the PPR family. P subfamily.</text>
</comment>
<keyword evidence="6" id="KW-0819">tRNA processing</keyword>
<evidence type="ECO:0000256" key="13">
    <source>
        <dbReference type="ARBA" id="ARBA00023128"/>
    </source>
</evidence>
<dbReference type="Pfam" id="PF16953">
    <property type="entry name" value="PRORP"/>
    <property type="match status" value="1"/>
</dbReference>
<sequence length="235" mass="26809">MDEKGVCNSCSDKLVCIDIDPRETEDFASSLVDLATKRGVKANFLKYKEWLQKHGPFDAVVDGANVSLVKQRAFSFKQLNNVVKQLHQISPSKRLPLIILHRSRVTGGPAEHPINKKILEFWKNSGAIYSTPAGSNDDWYWLYAAVSCNCLLVTNDEMRDHLFQLLGTSFFPRWKEKHQVRMSVTTNGVTLHMPPPYSIVIQESENGSWHVPTNVGDDFEAPRQWLCATRHRQRD</sequence>
<keyword evidence="7" id="KW-0479">Metal-binding</keyword>
<dbReference type="GO" id="GO:0004526">
    <property type="term" value="F:ribonuclease P activity"/>
    <property type="evidence" value="ECO:0007669"/>
    <property type="project" value="UniProtKB-EC"/>
</dbReference>
<keyword evidence="8" id="KW-0677">Repeat</keyword>
<evidence type="ECO:0000256" key="1">
    <source>
        <dbReference type="ARBA" id="ARBA00000928"/>
    </source>
</evidence>
<reference evidence="16" key="1">
    <citation type="submission" date="2018-02" db="EMBL/GenBank/DDBJ databases">
        <title>Rhizophora mucronata_Transcriptome.</title>
        <authorList>
            <person name="Meera S.P."/>
            <person name="Sreeshan A."/>
            <person name="Augustine A."/>
        </authorList>
    </citation>
    <scope>NUCLEOTIDE SEQUENCE</scope>
    <source>
        <tissue evidence="16">Leaf</tissue>
    </source>
</reference>
<evidence type="ECO:0000256" key="3">
    <source>
        <dbReference type="ARBA" id="ARBA00004173"/>
    </source>
</evidence>